<dbReference type="CDD" id="cd00090">
    <property type="entry name" value="HTH_ARSR"/>
    <property type="match status" value="1"/>
</dbReference>
<dbReference type="OrthoDB" id="39591at2157"/>
<reference evidence="2 3" key="1">
    <citation type="submission" date="2017-03" db="EMBL/GenBank/DDBJ databases">
        <title>Sulfur activation and transportation mechanism of thermophilic Archaea Acidianus manzaensis YN-25.</title>
        <authorList>
            <person name="Ma Y."/>
            <person name="Yang Y."/>
            <person name="Xia J."/>
        </authorList>
    </citation>
    <scope>NUCLEOTIDE SEQUENCE [LARGE SCALE GENOMIC DNA]</scope>
    <source>
        <strain evidence="2 3">YN-25</strain>
    </source>
</reference>
<dbReference type="InterPro" id="IPR036388">
    <property type="entry name" value="WH-like_DNA-bd_sf"/>
</dbReference>
<feature type="domain" description="Transcription regulator TrmB N-terminal" evidence="1">
    <location>
        <begin position="23"/>
        <end position="91"/>
    </location>
</feature>
<sequence>MEETIERSNIVENEEKWHNIKCCYRLTETEIACFVKLLQLRKPITSIELAHEMKYSKTTVETSLRKLVELGLIIREKIEGSRIGRPKYIYRLPDVIWEKIEKDLNKCSESMKNTKL</sequence>
<proteinExistence type="predicted"/>
<dbReference type="RefSeq" id="WP_148690558.1">
    <property type="nucleotide sequence ID" value="NZ_CP020477.1"/>
</dbReference>
<dbReference type="InterPro" id="IPR011991">
    <property type="entry name" value="ArsR-like_HTH"/>
</dbReference>
<dbReference type="GeneID" id="41589530"/>
<dbReference type="Pfam" id="PF01978">
    <property type="entry name" value="TrmB"/>
    <property type="match status" value="1"/>
</dbReference>
<keyword evidence="3" id="KW-1185">Reference proteome</keyword>
<dbReference type="Gene3D" id="1.10.10.10">
    <property type="entry name" value="Winged helix-like DNA-binding domain superfamily/Winged helix DNA-binding domain"/>
    <property type="match status" value="1"/>
</dbReference>
<accession>A0A1W6JX31</accession>
<dbReference type="Proteomes" id="UP000193404">
    <property type="component" value="Chromosome"/>
</dbReference>
<gene>
    <name evidence="2" type="ORF">B6F84_01385</name>
</gene>
<evidence type="ECO:0000313" key="2">
    <source>
        <dbReference type="EMBL" id="ARM74807.1"/>
    </source>
</evidence>
<evidence type="ECO:0000313" key="3">
    <source>
        <dbReference type="Proteomes" id="UP000193404"/>
    </source>
</evidence>
<protein>
    <submittedName>
        <fullName evidence="2">TrmB family transcriptional regulator</fullName>
    </submittedName>
</protein>
<dbReference type="STRING" id="282676.B6F84_01385"/>
<dbReference type="InterPro" id="IPR002831">
    <property type="entry name" value="Tscrpt_reg_TrmB_N"/>
</dbReference>
<dbReference type="AlphaFoldDB" id="A0A1W6JX31"/>
<organism evidence="2 3">
    <name type="scientific">Acidianus manzaensis</name>
    <dbReference type="NCBI Taxonomy" id="282676"/>
    <lineage>
        <taxon>Archaea</taxon>
        <taxon>Thermoproteota</taxon>
        <taxon>Thermoprotei</taxon>
        <taxon>Sulfolobales</taxon>
        <taxon>Sulfolobaceae</taxon>
        <taxon>Acidianus</taxon>
    </lineage>
</organism>
<evidence type="ECO:0000259" key="1">
    <source>
        <dbReference type="Pfam" id="PF01978"/>
    </source>
</evidence>
<dbReference type="KEGG" id="aman:B6F84_01385"/>
<dbReference type="EMBL" id="CP020477">
    <property type="protein sequence ID" value="ARM74807.1"/>
    <property type="molecule type" value="Genomic_DNA"/>
</dbReference>
<dbReference type="SUPFAM" id="SSF46785">
    <property type="entry name" value="Winged helix' DNA-binding domain"/>
    <property type="match status" value="1"/>
</dbReference>
<name>A0A1W6JX31_9CREN</name>
<dbReference type="InterPro" id="IPR036390">
    <property type="entry name" value="WH_DNA-bd_sf"/>
</dbReference>